<organism evidence="2 3">
    <name type="scientific">Candidatus Thiomargarita nelsonii</name>
    <dbReference type="NCBI Taxonomy" id="1003181"/>
    <lineage>
        <taxon>Bacteria</taxon>
        <taxon>Pseudomonadati</taxon>
        <taxon>Pseudomonadota</taxon>
        <taxon>Gammaproteobacteria</taxon>
        <taxon>Thiotrichales</taxon>
        <taxon>Thiotrichaceae</taxon>
        <taxon>Thiomargarita</taxon>
    </lineage>
</organism>
<dbReference type="AlphaFoldDB" id="A0A176RT74"/>
<gene>
    <name evidence="2" type="ORF">THIOM_005428</name>
</gene>
<comment type="caution">
    <text evidence="2">The sequence shown here is derived from an EMBL/GenBank/DDBJ whole genome shotgun (WGS) entry which is preliminary data.</text>
</comment>
<feature type="transmembrane region" description="Helical" evidence="1">
    <location>
        <begin position="245"/>
        <end position="265"/>
    </location>
</feature>
<keyword evidence="1" id="KW-0472">Membrane</keyword>
<evidence type="ECO:0000313" key="3">
    <source>
        <dbReference type="Proteomes" id="UP000076962"/>
    </source>
</evidence>
<dbReference type="PATRIC" id="fig|1003181.4.peg.7208"/>
<dbReference type="EMBL" id="LUTY01003009">
    <property type="protein sequence ID" value="OAD18961.1"/>
    <property type="molecule type" value="Genomic_DNA"/>
</dbReference>
<keyword evidence="1" id="KW-1133">Transmembrane helix</keyword>
<reference evidence="2 3" key="1">
    <citation type="submission" date="2016-05" db="EMBL/GenBank/DDBJ databases">
        <title>Single-cell genome of chain-forming Candidatus Thiomargarita nelsonii and comparison to other large sulfur-oxidizing bacteria.</title>
        <authorList>
            <person name="Winkel M."/>
            <person name="Salman V."/>
            <person name="Woyke T."/>
            <person name="Schulz-Vogt H."/>
            <person name="Richter M."/>
            <person name="Flood B."/>
            <person name="Bailey J."/>
            <person name="Amann R."/>
            <person name="Mussmann M."/>
        </authorList>
    </citation>
    <scope>NUCLEOTIDE SEQUENCE [LARGE SCALE GENOMIC DNA]</scope>
    <source>
        <strain evidence="2 3">THI036</strain>
    </source>
</reference>
<evidence type="ECO:0000313" key="2">
    <source>
        <dbReference type="EMBL" id="OAD18961.1"/>
    </source>
</evidence>
<dbReference type="NCBIfam" id="TIGR04222">
    <property type="entry name" value="near_uncomplex"/>
    <property type="match status" value="1"/>
</dbReference>
<keyword evidence="3" id="KW-1185">Reference proteome</keyword>
<proteinExistence type="predicted"/>
<feature type="transmembrane region" description="Helical" evidence="1">
    <location>
        <begin position="6"/>
        <end position="37"/>
    </location>
</feature>
<sequence>MLGYLILFFISLSLLSLIFSIISTLIAMPMLILYLFLSILGIVIGKRWINAADNSNQHSMPDFTTLNSYEIAALRDGRKGLIQTALLELWNRKLITSHGKEEQAEIKSVVNQLPNDEIEQAIYDFAHTTRKPADFFSDSGLHSRIDRHLKPINQRLEQLHLKPTDAQLEPTILKARIIWFIILGIGVFLGLLYHSIVFLFLFLLFIFMSLEPNKRQTQLGRRYYDKLLKHFEWMKSEEKSNIDPAFLISIFGISAVTNVGLFASFEEGFAKTDSPGTAEGGCGGGCGGGGGGGCGGCGG</sequence>
<dbReference type="Proteomes" id="UP000076962">
    <property type="component" value="Unassembled WGS sequence"/>
</dbReference>
<evidence type="ECO:0008006" key="4">
    <source>
        <dbReference type="Google" id="ProtNLM"/>
    </source>
</evidence>
<protein>
    <recommendedName>
        <fullName evidence="4">TIGR04222 domain-containing membrane protein</fullName>
    </recommendedName>
</protein>
<name>A0A176RT74_9GAMM</name>
<evidence type="ECO:0000256" key="1">
    <source>
        <dbReference type="SAM" id="Phobius"/>
    </source>
</evidence>
<feature type="transmembrane region" description="Helical" evidence="1">
    <location>
        <begin position="177"/>
        <end position="210"/>
    </location>
</feature>
<keyword evidence="1" id="KW-0812">Transmembrane</keyword>
<dbReference type="InterPro" id="IPR026467">
    <property type="entry name" value="Ser/Gly_Cys_C_dom"/>
</dbReference>
<accession>A0A176RT74</accession>